<evidence type="ECO:0000256" key="3">
    <source>
        <dbReference type="ARBA" id="ARBA00007275"/>
    </source>
</evidence>
<comment type="catalytic activity">
    <reaction evidence="1">
        <text>GDP-alpha-D-mannose + H2O = alpha-D-mannose 1-phosphate + GMP + 2 H(+)</text>
        <dbReference type="Rhea" id="RHEA:27978"/>
        <dbReference type="ChEBI" id="CHEBI:15377"/>
        <dbReference type="ChEBI" id="CHEBI:15378"/>
        <dbReference type="ChEBI" id="CHEBI:57527"/>
        <dbReference type="ChEBI" id="CHEBI:58115"/>
        <dbReference type="ChEBI" id="CHEBI:58409"/>
    </reaction>
</comment>
<feature type="binding site" evidence="9">
    <location>
        <position position="125"/>
    </location>
    <ligand>
        <name>Mg(2+)</name>
        <dbReference type="ChEBI" id="CHEBI:18420"/>
        <label>1</label>
    </ligand>
</feature>
<feature type="binding site" evidence="9">
    <location>
        <position position="57"/>
    </location>
    <ligand>
        <name>Mg(2+)</name>
        <dbReference type="ChEBI" id="CHEBI:18420"/>
        <label>1</label>
    </ligand>
</feature>
<dbReference type="InterPro" id="IPR020084">
    <property type="entry name" value="NUDIX_hydrolase_CS"/>
</dbReference>
<dbReference type="NCBIfam" id="TIGR00052">
    <property type="entry name" value="nudix-type nucleoside diphosphatase, YffH/AdpP family"/>
    <property type="match status" value="1"/>
</dbReference>
<dbReference type="PROSITE" id="PS00893">
    <property type="entry name" value="NUDIX_BOX"/>
    <property type="match status" value="1"/>
</dbReference>
<evidence type="ECO:0000256" key="4">
    <source>
        <dbReference type="ARBA" id="ARBA00011738"/>
    </source>
</evidence>
<dbReference type="AlphaFoldDB" id="A0A9D7LSB4"/>
<keyword evidence="6" id="KW-0378">Hydrolase</keyword>
<gene>
    <name evidence="11" type="ORF">IPN75_03595</name>
</gene>
<dbReference type="InterPro" id="IPR000086">
    <property type="entry name" value="NUDIX_hydrolase_dom"/>
</dbReference>
<evidence type="ECO:0000256" key="7">
    <source>
        <dbReference type="ARBA" id="ARBA00032162"/>
    </source>
</evidence>
<comment type="cofactor">
    <cofactor evidence="2 9">
        <name>Mg(2+)</name>
        <dbReference type="ChEBI" id="CHEBI:18420"/>
    </cofactor>
</comment>
<evidence type="ECO:0000313" key="11">
    <source>
        <dbReference type="EMBL" id="MBK8889527.1"/>
    </source>
</evidence>
<dbReference type="Pfam" id="PF00293">
    <property type="entry name" value="NUDIX"/>
    <property type="match status" value="1"/>
</dbReference>
<dbReference type="GO" id="GO:0019144">
    <property type="term" value="F:ADP-sugar diphosphatase activity"/>
    <property type="evidence" value="ECO:0007669"/>
    <property type="project" value="TreeGrafter"/>
</dbReference>
<comment type="subunit">
    <text evidence="4">Homodimer.</text>
</comment>
<dbReference type="InterPro" id="IPR004385">
    <property type="entry name" value="NDP_pyrophosphatase"/>
</dbReference>
<evidence type="ECO:0000256" key="5">
    <source>
        <dbReference type="ARBA" id="ARBA00016377"/>
    </source>
</evidence>
<evidence type="ECO:0000256" key="2">
    <source>
        <dbReference type="ARBA" id="ARBA00001946"/>
    </source>
</evidence>
<proteinExistence type="inferred from homology"/>
<dbReference type="PANTHER" id="PTHR11839">
    <property type="entry name" value="UDP/ADP-SUGAR PYROPHOSPHATASE"/>
    <property type="match status" value="1"/>
</dbReference>
<reference evidence="12" key="1">
    <citation type="journal article" date="2021" name="Nat. Commun.">
        <title>Connecting structure to function with the recovery of over 1000 high-quality metagenome-assembled genomes from activated sludge using long-read sequencing.</title>
        <authorList>
            <person name="Singleton C.M."/>
            <person name="Petriglieri F."/>
            <person name="Kristensen J.M."/>
            <person name="Kirkegaard R.H."/>
            <person name="Michaelsen T.Y."/>
            <person name="Andersen M.H."/>
            <person name="Kondrotaite Z."/>
            <person name="Karst S.M."/>
            <person name="Dueholm M.S."/>
            <person name="Nielsen P.H."/>
            <person name="Albertsen M."/>
        </authorList>
    </citation>
    <scope>NUCLEOTIDE SEQUENCE [LARGE SCALE GENOMIC DNA]</scope>
</reference>
<evidence type="ECO:0000313" key="12">
    <source>
        <dbReference type="Proteomes" id="UP000808146"/>
    </source>
</evidence>
<comment type="caution">
    <text evidence="11">The sequence shown here is derived from an EMBL/GenBank/DDBJ whole genome shotgun (WGS) entry which is preliminary data.</text>
</comment>
<dbReference type="PROSITE" id="PS51462">
    <property type="entry name" value="NUDIX"/>
    <property type="match status" value="1"/>
</dbReference>
<evidence type="ECO:0000256" key="6">
    <source>
        <dbReference type="ARBA" id="ARBA00022801"/>
    </source>
</evidence>
<keyword evidence="9" id="KW-0460">Magnesium</keyword>
<dbReference type="GO" id="GO:0019693">
    <property type="term" value="P:ribose phosphate metabolic process"/>
    <property type="evidence" value="ECO:0007669"/>
    <property type="project" value="TreeGrafter"/>
</dbReference>
<feature type="domain" description="Nudix hydrolase" evidence="10">
    <location>
        <begin position="16"/>
        <end position="172"/>
    </location>
</feature>
<keyword evidence="9" id="KW-0479">Metal-binding</keyword>
<evidence type="ECO:0000256" key="1">
    <source>
        <dbReference type="ARBA" id="ARBA00000847"/>
    </source>
</evidence>
<comment type="similarity">
    <text evidence="3">Belongs to the Nudix hydrolase family. NudK subfamily.</text>
</comment>
<dbReference type="InterPro" id="IPR015797">
    <property type="entry name" value="NUDIX_hydrolase-like_dom_sf"/>
</dbReference>
<feature type="binding site" evidence="9">
    <location>
        <position position="73"/>
    </location>
    <ligand>
        <name>Mg(2+)</name>
        <dbReference type="ChEBI" id="CHEBI:18420"/>
        <label>1</label>
    </ligand>
</feature>
<dbReference type="GO" id="GO:0006753">
    <property type="term" value="P:nucleoside phosphate metabolic process"/>
    <property type="evidence" value="ECO:0007669"/>
    <property type="project" value="TreeGrafter"/>
</dbReference>
<feature type="binding site" evidence="9">
    <location>
        <position position="77"/>
    </location>
    <ligand>
        <name>Mg(2+)</name>
        <dbReference type="ChEBI" id="CHEBI:18420"/>
        <label>1</label>
    </ligand>
</feature>
<dbReference type="EMBL" id="JADKBR010000001">
    <property type="protein sequence ID" value="MBK8889527.1"/>
    <property type="molecule type" value="Genomic_DNA"/>
</dbReference>
<dbReference type="Gene3D" id="3.90.79.10">
    <property type="entry name" value="Nucleoside Triphosphate Pyrophosphohydrolase"/>
    <property type="match status" value="1"/>
</dbReference>
<sequence>MHRGGMSEPVRREHARSGPVVAVLPYDPVLDQVVLIRQFRIGAWAAGCDAAPWDIVAGICNDLEAVETAASRELEEETGCTALRIQPIGKFLTAPHVSSERLSLVCAQVSAFDGERHCGLPEEGEDILAVSFGFHAAFDLLGTGGLPLWAGMALQWLHSNREHLRDVWLRNA</sequence>
<dbReference type="GO" id="GO:0046872">
    <property type="term" value="F:metal ion binding"/>
    <property type="evidence" value="ECO:0007669"/>
    <property type="project" value="UniProtKB-KW"/>
</dbReference>
<evidence type="ECO:0000256" key="9">
    <source>
        <dbReference type="PIRSR" id="PIRSR604385-2"/>
    </source>
</evidence>
<organism evidence="11 12">
    <name type="scientific">Candidatus Dechloromonas phosphorivorans</name>
    <dbReference type="NCBI Taxonomy" id="2899244"/>
    <lineage>
        <taxon>Bacteria</taxon>
        <taxon>Pseudomonadati</taxon>
        <taxon>Pseudomonadota</taxon>
        <taxon>Betaproteobacteria</taxon>
        <taxon>Rhodocyclales</taxon>
        <taxon>Azonexaceae</taxon>
        <taxon>Dechloromonas</taxon>
    </lineage>
</organism>
<dbReference type="PANTHER" id="PTHR11839:SF18">
    <property type="entry name" value="NUDIX HYDROLASE DOMAIN-CONTAINING PROTEIN"/>
    <property type="match status" value="1"/>
</dbReference>
<dbReference type="SUPFAM" id="SSF55811">
    <property type="entry name" value="Nudix"/>
    <property type="match status" value="1"/>
</dbReference>
<protein>
    <recommendedName>
        <fullName evidence="5">GDP-mannose pyrophosphatase</fullName>
    </recommendedName>
    <alternativeName>
        <fullName evidence="7">GDP-mannose hydrolase</fullName>
    </alternativeName>
    <alternativeName>
        <fullName evidence="8">GDPMK</fullName>
    </alternativeName>
</protein>
<dbReference type="Proteomes" id="UP000808146">
    <property type="component" value="Unassembled WGS sequence"/>
</dbReference>
<accession>A0A9D7LSB4</accession>
<evidence type="ECO:0000256" key="8">
    <source>
        <dbReference type="ARBA" id="ARBA00032272"/>
    </source>
</evidence>
<evidence type="ECO:0000259" key="10">
    <source>
        <dbReference type="PROSITE" id="PS51462"/>
    </source>
</evidence>
<dbReference type="GO" id="GO:0005829">
    <property type="term" value="C:cytosol"/>
    <property type="evidence" value="ECO:0007669"/>
    <property type="project" value="TreeGrafter"/>
</dbReference>
<name>A0A9D7LSB4_9RHOO</name>